<dbReference type="HOGENOM" id="CLU_2497461_0_0_1"/>
<protein>
    <submittedName>
        <fullName evidence="1">Uncharacterized protein</fullName>
    </submittedName>
</protein>
<evidence type="ECO:0000313" key="2">
    <source>
        <dbReference type="Proteomes" id="UP000001699"/>
    </source>
</evidence>
<dbReference type="EMBL" id="DS499594">
    <property type="protein sequence ID" value="EDP56257.1"/>
    <property type="molecule type" value="Genomic_DNA"/>
</dbReference>
<dbReference type="Proteomes" id="UP000001699">
    <property type="component" value="Unassembled WGS sequence"/>
</dbReference>
<proteinExistence type="predicted"/>
<reference evidence="1 2" key="1">
    <citation type="journal article" date="2008" name="PLoS Genet.">
        <title>Genomic islands in the pathogenic filamentous fungus Aspergillus fumigatus.</title>
        <authorList>
            <person name="Fedorova N.D."/>
            <person name="Khaldi N."/>
            <person name="Joardar V.S."/>
            <person name="Maiti R."/>
            <person name="Amedeo P."/>
            <person name="Anderson M.J."/>
            <person name="Crabtree J."/>
            <person name="Silva J.C."/>
            <person name="Badger J.H."/>
            <person name="Albarraq A."/>
            <person name="Angiuoli S."/>
            <person name="Bussey H."/>
            <person name="Bowyer P."/>
            <person name="Cotty P.J."/>
            <person name="Dyer P.S."/>
            <person name="Egan A."/>
            <person name="Galens K."/>
            <person name="Fraser-Liggett C.M."/>
            <person name="Haas B.J."/>
            <person name="Inman J.M."/>
            <person name="Kent R."/>
            <person name="Lemieux S."/>
            <person name="Malavazi I."/>
            <person name="Orvis J."/>
            <person name="Roemer T."/>
            <person name="Ronning C.M."/>
            <person name="Sundaram J.P."/>
            <person name="Sutton G."/>
            <person name="Turner G."/>
            <person name="Venter J.C."/>
            <person name="White O.R."/>
            <person name="Whitty B.R."/>
            <person name="Youngman P."/>
            <person name="Wolfe K.H."/>
            <person name="Goldman G.H."/>
            <person name="Wortman J.R."/>
            <person name="Jiang B."/>
            <person name="Denning D.W."/>
            <person name="Nierman W.C."/>
        </authorList>
    </citation>
    <scope>NUCLEOTIDE SEQUENCE [LARGE SCALE GENOMIC DNA]</scope>
    <source>
        <strain evidence="2">CBS 144.89 / FGSC A1163 / CEA10</strain>
    </source>
</reference>
<organism evidence="1 2">
    <name type="scientific">Aspergillus fumigatus (strain CBS 144.89 / FGSC A1163 / CEA10)</name>
    <name type="common">Neosartorya fumigata</name>
    <dbReference type="NCBI Taxonomy" id="451804"/>
    <lineage>
        <taxon>Eukaryota</taxon>
        <taxon>Fungi</taxon>
        <taxon>Dikarya</taxon>
        <taxon>Ascomycota</taxon>
        <taxon>Pezizomycotina</taxon>
        <taxon>Eurotiomycetes</taxon>
        <taxon>Eurotiomycetidae</taxon>
        <taxon>Eurotiales</taxon>
        <taxon>Aspergillaceae</taxon>
        <taxon>Aspergillus</taxon>
        <taxon>Aspergillus subgen. Fumigati</taxon>
    </lineage>
</organism>
<dbReference type="VEuPathDB" id="FungiDB:AFUB_009650"/>
<keyword evidence="2" id="KW-1185">Reference proteome</keyword>
<accession>B0XQE3</accession>
<sequence length="86" mass="9747">MMKKWMAVSRPHDLIELQMMGGHHCSRWKRSLTCNWPSHDPAVLLTAPESKDDGLALRSGFLAAINTQSIFDLPHLAFFPRSPFLS</sequence>
<dbReference type="AlphaFoldDB" id="B0XQE3"/>
<evidence type="ECO:0000313" key="1">
    <source>
        <dbReference type="EMBL" id="EDP56257.1"/>
    </source>
</evidence>
<gene>
    <name evidence="1" type="ORF">AFUB_009650</name>
</gene>
<name>B0XQE3_ASPFC</name>